<keyword evidence="3" id="KW-1185">Reference proteome</keyword>
<comment type="caution">
    <text evidence="2">The sequence shown here is derived from an EMBL/GenBank/DDBJ whole genome shotgun (WGS) entry which is preliminary data.</text>
</comment>
<dbReference type="Proteomes" id="UP001438707">
    <property type="component" value="Unassembled WGS sequence"/>
</dbReference>
<dbReference type="Pfam" id="PF01476">
    <property type="entry name" value="LysM"/>
    <property type="match status" value="2"/>
</dbReference>
<feature type="domain" description="LysM" evidence="1">
    <location>
        <begin position="103"/>
        <end position="147"/>
    </location>
</feature>
<dbReference type="CDD" id="cd00118">
    <property type="entry name" value="LysM"/>
    <property type="match status" value="1"/>
</dbReference>
<sequence>MRSSALAPGSSALWSRVHRVPSSNGTRRVARMALSVRPYTVRQGDTLSSIARKRDVQEAELVKLNHDLNVDSLREGQTILLPAGKLSGRDREILNGIGAGTYRTYPVRAGERMGDIISKRGITVAEIEALNPGINIDDLKENQVIKLPANKYTVREREMMSAIGVPSEFFKTGNNLPKFAFGALAIGVIYSIWLWRSKKEDIEDEL</sequence>
<dbReference type="SMART" id="SM00257">
    <property type="entry name" value="LysM"/>
    <property type="match status" value="2"/>
</dbReference>
<dbReference type="InterPro" id="IPR036779">
    <property type="entry name" value="LysM_dom_sf"/>
</dbReference>
<dbReference type="PANTHER" id="PTHR33734">
    <property type="entry name" value="LYSM DOMAIN-CONTAINING GPI-ANCHORED PROTEIN 2"/>
    <property type="match status" value="1"/>
</dbReference>
<gene>
    <name evidence="2" type="ORF">WJX74_011027</name>
</gene>
<reference evidence="2 3" key="1">
    <citation type="journal article" date="2024" name="Nat. Commun.">
        <title>Phylogenomics reveals the evolutionary origins of lichenization in chlorophyte algae.</title>
        <authorList>
            <person name="Puginier C."/>
            <person name="Libourel C."/>
            <person name="Otte J."/>
            <person name="Skaloud P."/>
            <person name="Haon M."/>
            <person name="Grisel S."/>
            <person name="Petersen M."/>
            <person name="Berrin J.G."/>
            <person name="Delaux P.M."/>
            <person name="Dal Grande F."/>
            <person name="Keller J."/>
        </authorList>
    </citation>
    <scope>NUCLEOTIDE SEQUENCE [LARGE SCALE GENOMIC DNA]</scope>
    <source>
        <strain evidence="2 3">SAG 2145</strain>
    </source>
</reference>
<dbReference type="Gene3D" id="3.10.350.10">
    <property type="entry name" value="LysM domain"/>
    <property type="match status" value="2"/>
</dbReference>
<evidence type="ECO:0000313" key="2">
    <source>
        <dbReference type="EMBL" id="KAK9840508.1"/>
    </source>
</evidence>
<dbReference type="InterPro" id="IPR018392">
    <property type="entry name" value="LysM"/>
</dbReference>
<dbReference type="PANTHER" id="PTHR33734:SF22">
    <property type="entry name" value="MEMBRANE-BOUND LYTIC MUREIN TRANSGLYCOSYLASE D"/>
    <property type="match status" value="1"/>
</dbReference>
<dbReference type="PROSITE" id="PS51782">
    <property type="entry name" value="LYSM"/>
    <property type="match status" value="2"/>
</dbReference>
<dbReference type="AlphaFoldDB" id="A0AAW1S4D6"/>
<evidence type="ECO:0000259" key="1">
    <source>
        <dbReference type="PROSITE" id="PS51782"/>
    </source>
</evidence>
<evidence type="ECO:0000313" key="3">
    <source>
        <dbReference type="Proteomes" id="UP001438707"/>
    </source>
</evidence>
<protein>
    <recommendedName>
        <fullName evidence="1">LysM domain-containing protein</fullName>
    </recommendedName>
</protein>
<feature type="domain" description="LysM" evidence="1">
    <location>
        <begin position="37"/>
        <end position="81"/>
    </location>
</feature>
<proteinExistence type="predicted"/>
<dbReference type="SUPFAM" id="SSF54106">
    <property type="entry name" value="LysM domain"/>
    <property type="match status" value="2"/>
</dbReference>
<accession>A0AAW1S4D6</accession>
<name>A0AAW1S4D6_9CHLO</name>
<dbReference type="EMBL" id="JALJOS010000004">
    <property type="protein sequence ID" value="KAK9840508.1"/>
    <property type="molecule type" value="Genomic_DNA"/>
</dbReference>
<organism evidence="2 3">
    <name type="scientific">Apatococcus lobatus</name>
    <dbReference type="NCBI Taxonomy" id="904363"/>
    <lineage>
        <taxon>Eukaryota</taxon>
        <taxon>Viridiplantae</taxon>
        <taxon>Chlorophyta</taxon>
        <taxon>core chlorophytes</taxon>
        <taxon>Trebouxiophyceae</taxon>
        <taxon>Chlorellales</taxon>
        <taxon>Chlorellaceae</taxon>
        <taxon>Apatococcus</taxon>
    </lineage>
</organism>